<dbReference type="InterPro" id="IPR029058">
    <property type="entry name" value="AB_hydrolase_fold"/>
</dbReference>
<evidence type="ECO:0000313" key="2">
    <source>
        <dbReference type="Proteomes" id="UP000323876"/>
    </source>
</evidence>
<keyword evidence="2" id="KW-1185">Reference proteome</keyword>
<sequence>MQWRYSPVGRRLFRLATGGTKLRPILAAFGALTISAVMVTSGAATANAQPIWPNPDPDPFYAAPADIGSKANGDVLASRPMPPLFYFPNASVTLIKFRSTNSQGEPIAATTTVLTPNGHRADAPLLSFQHIINGLGTQCAISHGLYANDTNFIVPFAPALNIALLRGWSVALPDHLGPTSAYGAAKLGGQITLDGVRAAQRLAQLALGKSPVALAGYSGGGMATAWAAALAPKYAPELNIVGAAEGGVPMNLQTMGWGIGHNQHPAFGLAFAAVLGLEREYPDRLPITDALSQRGLAAARDIANSCTNDLIARGVGHTFDDYAKDNVMAHDPKAWAVADENSVELYAGVPDAPIFEWHSPQDNLIPLDAIANTVGRYCRAGVRVESELFPSPDHLTTAVIGFPSMLNWLDGRYSGKPAPSNCA</sequence>
<dbReference type="PIRSF" id="PIRSF029171">
    <property type="entry name" value="Esterase_LipA"/>
    <property type="match status" value="1"/>
</dbReference>
<dbReference type="Gene3D" id="3.40.50.1820">
    <property type="entry name" value="alpha/beta hydrolase"/>
    <property type="match status" value="1"/>
</dbReference>
<reference evidence="1 2" key="1">
    <citation type="submission" date="2019-09" db="EMBL/GenBank/DDBJ databases">
        <authorList>
            <person name="Wang X."/>
        </authorList>
    </citation>
    <scope>NUCLEOTIDE SEQUENCE [LARGE SCALE GENOMIC DNA]</scope>
    <source>
        <strain evidence="1 2">CICC 11023</strain>
    </source>
</reference>
<gene>
    <name evidence="1" type="ORF">F3087_16820</name>
</gene>
<dbReference type="GO" id="GO:0016042">
    <property type="term" value="P:lipid catabolic process"/>
    <property type="evidence" value="ECO:0007669"/>
    <property type="project" value="InterPro"/>
</dbReference>
<evidence type="ECO:0000313" key="1">
    <source>
        <dbReference type="EMBL" id="KAA8887772.1"/>
    </source>
</evidence>
<dbReference type="SUPFAM" id="SSF53474">
    <property type="entry name" value="alpha/beta-Hydrolases"/>
    <property type="match status" value="1"/>
</dbReference>
<name>A0A5N0EEE3_9NOCA</name>
<organism evidence="1 2">
    <name type="scientific">Nocardia colli</name>
    <dbReference type="NCBI Taxonomy" id="2545717"/>
    <lineage>
        <taxon>Bacteria</taxon>
        <taxon>Bacillati</taxon>
        <taxon>Actinomycetota</taxon>
        <taxon>Actinomycetes</taxon>
        <taxon>Mycobacteriales</taxon>
        <taxon>Nocardiaceae</taxon>
        <taxon>Nocardia</taxon>
    </lineage>
</organism>
<accession>A0A5N0EEE3</accession>
<dbReference type="GO" id="GO:0004806">
    <property type="term" value="F:triacylglycerol lipase activity"/>
    <property type="evidence" value="ECO:0007669"/>
    <property type="project" value="InterPro"/>
</dbReference>
<dbReference type="OrthoDB" id="4763034at2"/>
<dbReference type="Pfam" id="PF03583">
    <property type="entry name" value="LIP"/>
    <property type="match status" value="1"/>
</dbReference>
<dbReference type="AlphaFoldDB" id="A0A5N0EEE3"/>
<dbReference type="EMBL" id="VXLC01000005">
    <property type="protein sequence ID" value="KAA8887772.1"/>
    <property type="molecule type" value="Genomic_DNA"/>
</dbReference>
<dbReference type="Proteomes" id="UP000323876">
    <property type="component" value="Unassembled WGS sequence"/>
</dbReference>
<dbReference type="PANTHER" id="PTHR34853:SF1">
    <property type="entry name" value="LIPASE 5"/>
    <property type="match status" value="1"/>
</dbReference>
<protein>
    <submittedName>
        <fullName evidence="1">Lipase</fullName>
    </submittedName>
</protein>
<dbReference type="Gene3D" id="1.10.260.130">
    <property type="match status" value="1"/>
</dbReference>
<comment type="caution">
    <text evidence="1">The sequence shown here is derived from an EMBL/GenBank/DDBJ whole genome shotgun (WGS) entry which is preliminary data.</text>
</comment>
<dbReference type="InterPro" id="IPR005152">
    <property type="entry name" value="Lipase_secreted"/>
</dbReference>
<dbReference type="PANTHER" id="PTHR34853">
    <property type="match status" value="1"/>
</dbReference>
<proteinExistence type="predicted"/>